<dbReference type="SUPFAM" id="SSF158837">
    <property type="entry name" value="AGR C 984p-like"/>
    <property type="match status" value="5"/>
</dbReference>
<dbReference type="AlphaFoldDB" id="A0A937CMC8"/>
<comment type="caution">
    <text evidence="1">The sequence shown here is derived from an EMBL/GenBank/DDBJ whole genome shotgun (WGS) entry which is preliminary data.</text>
</comment>
<dbReference type="EMBL" id="JAEQNC010000001">
    <property type="protein sequence ID" value="MBL0370779.1"/>
    <property type="molecule type" value="Genomic_DNA"/>
</dbReference>
<dbReference type="InterPro" id="IPR010626">
    <property type="entry name" value="DUF1217"/>
</dbReference>
<organism evidence="1 2">
    <name type="scientific">Rhizobium setariae</name>
    <dbReference type="NCBI Taxonomy" id="2801340"/>
    <lineage>
        <taxon>Bacteria</taxon>
        <taxon>Pseudomonadati</taxon>
        <taxon>Pseudomonadota</taxon>
        <taxon>Alphaproteobacteria</taxon>
        <taxon>Hyphomicrobiales</taxon>
        <taxon>Rhizobiaceae</taxon>
        <taxon>Rhizobium/Agrobacterium group</taxon>
        <taxon>Rhizobium</taxon>
    </lineage>
</organism>
<evidence type="ECO:0000313" key="1">
    <source>
        <dbReference type="EMBL" id="MBL0370779.1"/>
    </source>
</evidence>
<dbReference type="RefSeq" id="WP_201652230.1">
    <property type="nucleotide sequence ID" value="NZ_JAEQNC010000001.1"/>
</dbReference>
<dbReference type="Proteomes" id="UP000633219">
    <property type="component" value="Unassembled WGS sequence"/>
</dbReference>
<name>A0A937CMC8_9HYPH</name>
<proteinExistence type="predicted"/>
<accession>A0A937CMC8</accession>
<dbReference type="InterPro" id="IPR023157">
    <property type="entry name" value="AGR-C-984p-like_sf"/>
</dbReference>
<dbReference type="Gene3D" id="1.10.3700.10">
    <property type="entry name" value="AGR C 984p-like"/>
    <property type="match status" value="3"/>
</dbReference>
<protein>
    <submittedName>
        <fullName evidence="1">DUF1217 domain-containing protein</fullName>
    </submittedName>
</protein>
<keyword evidence="2" id="KW-1185">Reference proteome</keyword>
<sequence>MVSTFLSYNLVNRDLKANLERVGSSTTVARAAQYYKDNIGKVNTVEEFVGDYRLFSYAMKAHGLEDMTYAKAFMKKVLDSDLTDDNSFANKLTDDRYRKFAEAFQFSSGTAITQTSGQVEDVINSYKKNFELEAEAVSVANAYFKNTVTTITSVDQLLNNGSLRDYALDAFGLDKVYWNRDFLTNVLTSDVSDPGSFVNTLTAKNKSDYVALAAAFNFNAAGGLDAGVSAQDASQTNAVVEAYTFTVPSRTVPAAAELNKVDFENHIGLISNVSDLVNDARMLSYVKTAFGLPNSTLKATVENILTSDLSDPSNYATTMGGAKYEALARAFNFQADGSLASGTSAQTATQTATTSSLYMERYDDPQEEADDGIYEFYRSYIGGVDSFDELTGTKKLYNFVLAAFGFDPSTTKEATIKKALTSDLSDPKSFANTQKDGRFKEMAAAFNFNSDGEKTAPLLAQSQSTIQQTAKDYVILKTRYGHEDEKEDATKEAKYYADQVQNIRTVSDFLGNSRLVNFVLEANGIDPEGITKDFMKQLFESDLNDPKSFANQQSDHRFTEIVGSFNFGKDGNLATRETGIQGRYGQMMTQYLYLQQSLEEQTGEDNSGARLALYFKRMMPEINTAYDILGDPALLEVFRTTFDLPAEMSTMDIDKQKALVERHMDFAELQDPDKLEKFVGRFTAMYDLANGTDSDPTLALFSNNSGGISADTLLSIAQLKR</sequence>
<gene>
    <name evidence="1" type="ORF">JJB09_01945</name>
</gene>
<dbReference type="Pfam" id="PF06748">
    <property type="entry name" value="DUF1217"/>
    <property type="match status" value="5"/>
</dbReference>
<evidence type="ECO:0000313" key="2">
    <source>
        <dbReference type="Proteomes" id="UP000633219"/>
    </source>
</evidence>
<reference evidence="1" key="1">
    <citation type="submission" date="2021-01" db="EMBL/GenBank/DDBJ databases">
        <title>Rhizobium sp. strain KVB221 16S ribosomal RNA gene Genome sequencing and assembly.</title>
        <authorList>
            <person name="Kang M."/>
        </authorList>
    </citation>
    <scope>NUCLEOTIDE SEQUENCE</scope>
    <source>
        <strain evidence="1">KVB221</strain>
    </source>
</reference>